<evidence type="ECO:0000256" key="2">
    <source>
        <dbReference type="SAM" id="MobiDB-lite"/>
    </source>
</evidence>
<feature type="coiled-coil region" evidence="1">
    <location>
        <begin position="529"/>
        <end position="556"/>
    </location>
</feature>
<evidence type="ECO:0000313" key="3">
    <source>
        <dbReference type="Proteomes" id="UP001165740"/>
    </source>
</evidence>
<dbReference type="Proteomes" id="UP001165740">
    <property type="component" value="Chromosome 2"/>
</dbReference>
<feature type="compositionally biased region" description="Polar residues" evidence="2">
    <location>
        <begin position="849"/>
        <end position="868"/>
    </location>
</feature>
<keyword evidence="1" id="KW-0175">Coiled coil</keyword>
<dbReference type="OMA" id="VDECKIA"/>
<dbReference type="Pfam" id="PF15450">
    <property type="entry name" value="CCDC154"/>
    <property type="match status" value="1"/>
</dbReference>
<dbReference type="GeneID" id="106078121"/>
<dbReference type="RefSeq" id="XP_055878043.1">
    <property type="nucleotide sequence ID" value="XM_056022068.1"/>
</dbReference>
<proteinExistence type="predicted"/>
<dbReference type="AlphaFoldDB" id="A0A9W2ZT37"/>
<protein>
    <submittedName>
        <fullName evidence="4">Leucine-rich repeat-containing protein DDB_G0290503 isoform X1</fullName>
    </submittedName>
</protein>
<evidence type="ECO:0000313" key="4">
    <source>
        <dbReference type="RefSeq" id="XP_055878043.1"/>
    </source>
</evidence>
<gene>
    <name evidence="4" type="primary">LOC106078121</name>
</gene>
<dbReference type="InterPro" id="IPR029512">
    <property type="entry name" value="CCDC154"/>
</dbReference>
<organism evidence="3 4">
    <name type="scientific">Biomphalaria glabrata</name>
    <name type="common">Bloodfluke planorb</name>
    <name type="synonym">Freshwater snail</name>
    <dbReference type="NCBI Taxonomy" id="6526"/>
    <lineage>
        <taxon>Eukaryota</taxon>
        <taxon>Metazoa</taxon>
        <taxon>Spiralia</taxon>
        <taxon>Lophotrochozoa</taxon>
        <taxon>Mollusca</taxon>
        <taxon>Gastropoda</taxon>
        <taxon>Heterobranchia</taxon>
        <taxon>Euthyneura</taxon>
        <taxon>Panpulmonata</taxon>
        <taxon>Hygrophila</taxon>
        <taxon>Lymnaeoidea</taxon>
        <taxon>Planorbidae</taxon>
        <taxon>Biomphalaria</taxon>
    </lineage>
</organism>
<sequence length="868" mass="100851">MRKSHIYYPFATHYELGKIDNNTASKSQGTSKLPLIATATPSQGVESRLFPVITQKDNMGALKVATEILDGDDRVKLLETKLGVSEKSNRTLLEEVIRMQNDLRLMIRRNEENIKDEQLSRQQIESSLHIVNDLITKLSIRIKSAEDKIIEERSALTSLISHTKGVEQAVIAGQQTITAKKNSETTKIQELNLQLTEIQRQRDQLEKVTFNLTEELRALKLKVDSQSVEFTSTINELKLRSRRLEDENKIQMEALRKHGDLYSTSETSTTHLRGQVESRLSELRDVIMELRTKQEQEVNDRRMLEQQLQQRISELQSYLSEQNRKREEALHSMDMMQREKERLSENEKYKIQGKLSETVEEVNKKLLNKEIKLREELQEKYQQLERLIHQEQHLRQKYEDEDDRRWQGIRKFREDEIAAFKETLQSERLKNKEAFQKLDESISLIGKQLSEQKKQTDKVVAAEIHSRKLHERSTTEKLEQLNEKLSLAASSLQTAIGGVNGNFAFHTDKLRAELKSLLAASEQSNARAVTELDARVQSVKQRISALEQQLEVQISEALAIVTCPETLELNEATAILAQNLREKVESISLWQEVTSQTIRELNQSIQGLPNEIYAVENKQRDFKSEIETKMLSETNARMSEIEVLKHEINLLKTKKQPPVVTADDIQEIQLSIRKLAESVQTVKTVIGMKLQSEQKTYLLGHETLQLQINKLENKLRNVQQGDDEYSKFNKEKLEYNWRHDVTEDIPLKWKLKQNKEENVSKQRQSGRQENETEEADWNLLSSIAFSLDEDKINDTSRIQKSYDFPNKSKIQENKTKEDDVNKEEYVNQEKRNADYTRELTLKTEDNPRPMSQQLSEQDQNNNSKLSPL</sequence>
<dbReference type="PANTHER" id="PTHR35153:SF1">
    <property type="entry name" value="COILED-COIL DOMAIN-CONTAINING PROTEIN 154"/>
    <property type="match status" value="1"/>
</dbReference>
<dbReference type="OrthoDB" id="9445857at2759"/>
<feature type="region of interest" description="Disordered" evidence="2">
    <location>
        <begin position="754"/>
        <end position="774"/>
    </location>
</feature>
<feature type="compositionally biased region" description="Basic and acidic residues" evidence="2">
    <location>
        <begin position="809"/>
        <end position="847"/>
    </location>
</feature>
<reference evidence="4" key="1">
    <citation type="submission" date="2025-08" db="UniProtKB">
        <authorList>
            <consortium name="RefSeq"/>
        </authorList>
    </citation>
    <scope>IDENTIFICATION</scope>
</reference>
<feature type="compositionally biased region" description="Basic and acidic residues" evidence="2">
    <location>
        <begin position="754"/>
        <end position="770"/>
    </location>
</feature>
<accession>A0A9W2ZT37</accession>
<evidence type="ECO:0000256" key="1">
    <source>
        <dbReference type="SAM" id="Coils"/>
    </source>
</evidence>
<name>A0A9W2ZT37_BIOGL</name>
<dbReference type="PANTHER" id="PTHR35153">
    <property type="entry name" value="COILED-COIL DOMAIN-CONTAINING PROTEIN 154"/>
    <property type="match status" value="1"/>
</dbReference>
<feature type="region of interest" description="Disordered" evidence="2">
    <location>
        <begin position="808"/>
        <end position="868"/>
    </location>
</feature>
<feature type="coiled-coil region" evidence="1">
    <location>
        <begin position="181"/>
        <end position="404"/>
    </location>
</feature>
<keyword evidence="3" id="KW-1185">Reference proteome</keyword>